<keyword evidence="2" id="KW-0812">Transmembrane</keyword>
<keyword evidence="2" id="KW-1133">Transmembrane helix</keyword>
<feature type="transmembrane region" description="Helical" evidence="2">
    <location>
        <begin position="43"/>
        <end position="69"/>
    </location>
</feature>
<keyword evidence="2" id="KW-0472">Membrane</keyword>
<keyword evidence="4" id="KW-1185">Reference proteome</keyword>
<evidence type="ECO:0000313" key="3">
    <source>
        <dbReference type="EMBL" id="KAK6733434.1"/>
    </source>
</evidence>
<organism evidence="3 4">
    <name type="scientific">Necator americanus</name>
    <name type="common">Human hookworm</name>
    <dbReference type="NCBI Taxonomy" id="51031"/>
    <lineage>
        <taxon>Eukaryota</taxon>
        <taxon>Metazoa</taxon>
        <taxon>Ecdysozoa</taxon>
        <taxon>Nematoda</taxon>
        <taxon>Chromadorea</taxon>
        <taxon>Rhabditida</taxon>
        <taxon>Rhabditina</taxon>
        <taxon>Rhabditomorpha</taxon>
        <taxon>Strongyloidea</taxon>
        <taxon>Ancylostomatidae</taxon>
        <taxon>Bunostominae</taxon>
        <taxon>Necator</taxon>
    </lineage>
</organism>
<dbReference type="Pfam" id="PF03125">
    <property type="entry name" value="Sre"/>
    <property type="match status" value="1"/>
</dbReference>
<evidence type="ECO:0000313" key="4">
    <source>
        <dbReference type="Proteomes" id="UP001303046"/>
    </source>
</evidence>
<proteinExistence type="inferred from homology"/>
<evidence type="ECO:0000256" key="2">
    <source>
        <dbReference type="SAM" id="Phobius"/>
    </source>
</evidence>
<accession>A0ABR1C4H4</accession>
<dbReference type="InterPro" id="IPR004151">
    <property type="entry name" value="7TM_GPCR_serpentine_rcpt_Sre"/>
</dbReference>
<comment type="caution">
    <text evidence="3">The sequence shown here is derived from an EMBL/GenBank/DDBJ whole genome shotgun (WGS) entry which is preliminary data.</text>
</comment>
<name>A0ABR1C4H4_NECAM</name>
<dbReference type="EMBL" id="JAVFWL010000002">
    <property type="protein sequence ID" value="KAK6733434.1"/>
    <property type="molecule type" value="Genomic_DNA"/>
</dbReference>
<evidence type="ECO:0000256" key="1">
    <source>
        <dbReference type="ARBA" id="ARBA00006803"/>
    </source>
</evidence>
<protein>
    <recommendedName>
        <fullName evidence="5">ABC transmembrane type-1 domain-containing protein</fullName>
    </recommendedName>
</protein>
<evidence type="ECO:0008006" key="5">
    <source>
        <dbReference type="Google" id="ProtNLM"/>
    </source>
</evidence>
<dbReference type="Proteomes" id="UP001303046">
    <property type="component" value="Unassembled WGS sequence"/>
</dbReference>
<reference evidence="3 4" key="1">
    <citation type="submission" date="2023-08" db="EMBL/GenBank/DDBJ databases">
        <title>A Necator americanus chromosomal reference genome.</title>
        <authorList>
            <person name="Ilik V."/>
            <person name="Petrzelkova K.J."/>
            <person name="Pardy F."/>
            <person name="Fuh T."/>
            <person name="Niatou-Singa F.S."/>
            <person name="Gouil Q."/>
            <person name="Baker L."/>
            <person name="Ritchie M.E."/>
            <person name="Jex A.R."/>
            <person name="Gazzola D."/>
            <person name="Li H."/>
            <person name="Toshio Fujiwara R."/>
            <person name="Zhan B."/>
            <person name="Aroian R.V."/>
            <person name="Pafco B."/>
            <person name="Schwarz E.M."/>
        </authorList>
    </citation>
    <scope>NUCLEOTIDE SEQUENCE [LARGE SCALE GENOMIC DNA]</scope>
    <source>
        <strain evidence="3 4">Aroian</strain>
        <tissue evidence="3">Whole animal</tissue>
    </source>
</reference>
<comment type="similarity">
    <text evidence="1">Belongs to the nematode receptor-like protein sre family.</text>
</comment>
<sequence length="89" mass="9811">MLSVYRRDAAKLRDLSNSTGHSTINYTLSMKFQLAENVRVAKLLTYASVGFSLWSTVTCCISATAFIVLGEENPISQLSYAIINVYLAV</sequence>
<gene>
    <name evidence="3" type="primary">Necator_chrII.g5065</name>
    <name evidence="3" type="ORF">RB195_017273</name>
</gene>